<proteinExistence type="predicted"/>
<dbReference type="SUPFAM" id="SSF48452">
    <property type="entry name" value="TPR-like"/>
    <property type="match status" value="1"/>
</dbReference>
<gene>
    <name evidence="4" type="ORF">A2519_10830</name>
</gene>
<accession>A0A1F7F1Q2</accession>
<keyword evidence="2 3" id="KW-0802">TPR repeat</keyword>
<sequence length="569" mass="65943">MYIDKSSKSTLLKFRQNPADQRIQTEVNRMYWDAIYKLVRESAGAGKASRLDLSAHALLFDCGILDFDLIDGGRKQAESFIAENKSVPDKNIYTFSEWLAREYQRALSFDKKDELRQEIKLLDSQIYRKWDEIKEFQNERRSFFSSKLDGLSGKGRMYANPLAVMDRFYQIENAEQLFYDISVAQKEIAGGKFLDISAKRELVQKNTEQQKLKTAFSNLLNETMDFESVKEMQGFGDSITVLTGEVIELEIAKRKMDVNLEKINAESANFSPQEIEARINEIIDYLRELVTLSSKRVHAMSLSVTALISVPATKMSVKTVLEKISEFDPKVFKNERVKYMGMPNFVIVPGYGKSLYDWKNNAIIIPSLSYGKLDESIFYGVIEYKLDADEDKVLLMEYNKIEENKGIKSHLRLKEKFSKDYVVYMSQETRGYKVLPKDTRVFFNREISPVRYEIKMPLEYDPVAMSQEAFVDLKQQLQTHVKSGQGSAEHFYGMGIIDGYYEAYDAAIENMKQALTLQPDFLDALYNLGIVYMKKHMRKEAAQCFTMYIQKTPQSWWTSVCQEYLTKLR</sequence>
<reference evidence="4 5" key="1">
    <citation type="journal article" date="2016" name="Nat. Commun.">
        <title>Thousands of microbial genomes shed light on interconnected biogeochemical processes in an aquifer system.</title>
        <authorList>
            <person name="Anantharaman K."/>
            <person name="Brown C.T."/>
            <person name="Hug L.A."/>
            <person name="Sharon I."/>
            <person name="Castelle C.J."/>
            <person name="Probst A.J."/>
            <person name="Thomas B.C."/>
            <person name="Singh A."/>
            <person name="Wilkins M.J."/>
            <person name="Karaoz U."/>
            <person name="Brodie E.L."/>
            <person name="Williams K.H."/>
            <person name="Hubbard S.S."/>
            <person name="Banfield J.F."/>
        </authorList>
    </citation>
    <scope>NUCLEOTIDE SEQUENCE [LARGE SCALE GENOMIC DNA]</scope>
</reference>
<dbReference type="Pfam" id="PF13414">
    <property type="entry name" value="TPR_11"/>
    <property type="match status" value="1"/>
</dbReference>
<dbReference type="AlphaFoldDB" id="A0A1F7F1Q2"/>
<dbReference type="PANTHER" id="PTHR44943:SF8">
    <property type="entry name" value="TPR REPEAT-CONTAINING PROTEIN MJ0263"/>
    <property type="match status" value="1"/>
</dbReference>
<dbReference type="InterPro" id="IPR019734">
    <property type="entry name" value="TPR_rpt"/>
</dbReference>
<dbReference type="SMART" id="SM00028">
    <property type="entry name" value="TPR"/>
    <property type="match status" value="2"/>
</dbReference>
<dbReference type="InterPro" id="IPR011990">
    <property type="entry name" value="TPR-like_helical_dom_sf"/>
</dbReference>
<evidence type="ECO:0000256" key="2">
    <source>
        <dbReference type="ARBA" id="ARBA00022803"/>
    </source>
</evidence>
<organism evidence="4 5">
    <name type="scientific">Candidatus Raymondbacteria bacterium RIFOXYD12_FULL_49_13</name>
    <dbReference type="NCBI Taxonomy" id="1817890"/>
    <lineage>
        <taxon>Bacteria</taxon>
        <taxon>Raymondiibacteriota</taxon>
    </lineage>
</organism>
<feature type="repeat" description="TPR" evidence="3">
    <location>
        <begin position="488"/>
        <end position="521"/>
    </location>
</feature>
<name>A0A1F7F1Q2_UNCRA</name>
<dbReference type="PROSITE" id="PS50005">
    <property type="entry name" value="TPR"/>
    <property type="match status" value="2"/>
</dbReference>
<evidence type="ECO:0000256" key="1">
    <source>
        <dbReference type="ARBA" id="ARBA00022737"/>
    </source>
</evidence>
<protein>
    <recommendedName>
        <fullName evidence="6">Tetratricopeptide repeat protein</fullName>
    </recommendedName>
</protein>
<dbReference type="EMBL" id="MFYX01000146">
    <property type="protein sequence ID" value="OGK00493.1"/>
    <property type="molecule type" value="Genomic_DNA"/>
</dbReference>
<dbReference type="Proteomes" id="UP000179243">
    <property type="component" value="Unassembled WGS sequence"/>
</dbReference>
<comment type="caution">
    <text evidence="4">The sequence shown here is derived from an EMBL/GenBank/DDBJ whole genome shotgun (WGS) entry which is preliminary data.</text>
</comment>
<evidence type="ECO:0000313" key="5">
    <source>
        <dbReference type="Proteomes" id="UP000179243"/>
    </source>
</evidence>
<dbReference type="PANTHER" id="PTHR44943">
    <property type="entry name" value="CELLULOSE SYNTHASE OPERON PROTEIN C"/>
    <property type="match status" value="1"/>
</dbReference>
<keyword evidence="1" id="KW-0677">Repeat</keyword>
<evidence type="ECO:0000313" key="4">
    <source>
        <dbReference type="EMBL" id="OGK00493.1"/>
    </source>
</evidence>
<feature type="repeat" description="TPR" evidence="3">
    <location>
        <begin position="522"/>
        <end position="555"/>
    </location>
</feature>
<dbReference type="Gene3D" id="1.25.40.10">
    <property type="entry name" value="Tetratricopeptide repeat domain"/>
    <property type="match status" value="1"/>
</dbReference>
<dbReference type="InterPro" id="IPR051685">
    <property type="entry name" value="Ycf3/AcsC/BcsC/TPR_MFPF"/>
</dbReference>
<evidence type="ECO:0000256" key="3">
    <source>
        <dbReference type="PROSITE-ProRule" id="PRU00339"/>
    </source>
</evidence>
<evidence type="ECO:0008006" key="6">
    <source>
        <dbReference type="Google" id="ProtNLM"/>
    </source>
</evidence>